<keyword evidence="1" id="KW-1133">Transmembrane helix</keyword>
<evidence type="ECO:0000313" key="2">
    <source>
        <dbReference type="EMBL" id="MBB5204683.1"/>
    </source>
</evidence>
<dbReference type="AlphaFoldDB" id="A0A840S4Q6"/>
<sequence length="103" mass="11483">MRAPSRLFVWFSAHPLCSFIALLLGFVLFGAVTLDLIRVLNQNLRFLAEHGWDAVREAGLWQLFVLLLQSALGLVGYLVFKFNEHVLVQRLAFSGPLPSGGSK</sequence>
<dbReference type="EMBL" id="JACHHO010000002">
    <property type="protein sequence ID" value="MBB5204683.1"/>
    <property type="molecule type" value="Genomic_DNA"/>
</dbReference>
<accession>A0A840S4Q6</accession>
<feature type="transmembrane region" description="Helical" evidence="1">
    <location>
        <begin position="60"/>
        <end position="80"/>
    </location>
</feature>
<name>A0A840S4Q6_9BURK</name>
<gene>
    <name evidence="2" type="ORF">HNQ51_001997</name>
</gene>
<dbReference type="OrthoDB" id="8592114at2"/>
<reference evidence="2 3" key="1">
    <citation type="submission" date="2020-08" db="EMBL/GenBank/DDBJ databases">
        <title>Genomic Encyclopedia of Type Strains, Phase IV (KMG-IV): sequencing the most valuable type-strain genomes for metagenomic binning, comparative biology and taxonomic classification.</title>
        <authorList>
            <person name="Goeker M."/>
        </authorList>
    </citation>
    <scope>NUCLEOTIDE SEQUENCE [LARGE SCALE GENOMIC DNA]</scope>
    <source>
        <strain evidence="2 3">DSM 23958</strain>
    </source>
</reference>
<dbReference type="RefSeq" id="WP_138855659.1">
    <property type="nucleotide sequence ID" value="NZ_CP040709.1"/>
</dbReference>
<evidence type="ECO:0000313" key="3">
    <source>
        <dbReference type="Proteomes" id="UP000554837"/>
    </source>
</evidence>
<evidence type="ECO:0000256" key="1">
    <source>
        <dbReference type="SAM" id="Phobius"/>
    </source>
</evidence>
<protein>
    <submittedName>
        <fullName evidence="2">Uncharacterized protein</fullName>
    </submittedName>
</protein>
<dbReference type="Proteomes" id="UP000554837">
    <property type="component" value="Unassembled WGS sequence"/>
</dbReference>
<keyword evidence="1" id="KW-0812">Transmembrane</keyword>
<proteinExistence type="predicted"/>
<keyword evidence="1" id="KW-0472">Membrane</keyword>
<keyword evidence="3" id="KW-1185">Reference proteome</keyword>
<organism evidence="2 3">
    <name type="scientific">Inhella inkyongensis</name>
    <dbReference type="NCBI Taxonomy" id="392593"/>
    <lineage>
        <taxon>Bacteria</taxon>
        <taxon>Pseudomonadati</taxon>
        <taxon>Pseudomonadota</taxon>
        <taxon>Betaproteobacteria</taxon>
        <taxon>Burkholderiales</taxon>
        <taxon>Sphaerotilaceae</taxon>
        <taxon>Inhella</taxon>
    </lineage>
</organism>
<comment type="caution">
    <text evidence="2">The sequence shown here is derived from an EMBL/GenBank/DDBJ whole genome shotgun (WGS) entry which is preliminary data.</text>
</comment>
<feature type="transmembrane region" description="Helical" evidence="1">
    <location>
        <begin position="7"/>
        <end position="40"/>
    </location>
</feature>